<dbReference type="Proteomes" id="UP000822688">
    <property type="component" value="Chromosome V"/>
</dbReference>
<keyword evidence="3" id="KW-1185">Reference proteome</keyword>
<name>A0A8T0HTN7_CERPU</name>
<proteinExistence type="predicted"/>
<gene>
    <name evidence="2" type="ORF">KC19_VG214800</name>
</gene>
<evidence type="ECO:0000256" key="1">
    <source>
        <dbReference type="SAM" id="MobiDB-lite"/>
    </source>
</evidence>
<evidence type="ECO:0000313" key="2">
    <source>
        <dbReference type="EMBL" id="KAG0573848.1"/>
    </source>
</evidence>
<accession>A0A8T0HTN7</accession>
<dbReference type="AlphaFoldDB" id="A0A8T0HTN7"/>
<sequence>MPVGAAVSTDVSASIATNSNKQSSNPPPDHTPRSSMYVNVSPGSPRAPTHARPQPLSKVENISHEGVTTRGMIPSSELIQTVRTPRTILDMILHPRISVGVIAANAPCYILRPNYGDTVVAEDRTGGSWKSPSAKFVSLCNEEHLMVQVHRVIIPYLPLLCVEERQPFKTLDEALVKPFGSSIYMKCDSRLMWKKSSLPKSAKQAAAAKLALP</sequence>
<feature type="compositionally biased region" description="Polar residues" evidence="1">
    <location>
        <begin position="9"/>
        <end position="24"/>
    </location>
</feature>
<feature type="region of interest" description="Disordered" evidence="1">
    <location>
        <begin position="1"/>
        <end position="60"/>
    </location>
</feature>
<organism evidence="2 3">
    <name type="scientific">Ceratodon purpureus</name>
    <name type="common">Fire moss</name>
    <name type="synonym">Dicranum purpureum</name>
    <dbReference type="NCBI Taxonomy" id="3225"/>
    <lineage>
        <taxon>Eukaryota</taxon>
        <taxon>Viridiplantae</taxon>
        <taxon>Streptophyta</taxon>
        <taxon>Embryophyta</taxon>
        <taxon>Bryophyta</taxon>
        <taxon>Bryophytina</taxon>
        <taxon>Bryopsida</taxon>
        <taxon>Dicranidae</taxon>
        <taxon>Pseudoditrichales</taxon>
        <taxon>Ditrichaceae</taxon>
        <taxon>Ceratodon</taxon>
    </lineage>
</organism>
<feature type="compositionally biased region" description="Polar residues" evidence="1">
    <location>
        <begin position="33"/>
        <end position="42"/>
    </location>
</feature>
<comment type="caution">
    <text evidence="2">The sequence shown here is derived from an EMBL/GenBank/DDBJ whole genome shotgun (WGS) entry which is preliminary data.</text>
</comment>
<evidence type="ECO:0000313" key="3">
    <source>
        <dbReference type="Proteomes" id="UP000822688"/>
    </source>
</evidence>
<protein>
    <submittedName>
        <fullName evidence="2">Uncharacterized protein</fullName>
    </submittedName>
</protein>
<reference evidence="2" key="1">
    <citation type="submission" date="2020-06" db="EMBL/GenBank/DDBJ databases">
        <title>WGS assembly of Ceratodon purpureus strain R40.</title>
        <authorList>
            <person name="Carey S.B."/>
            <person name="Jenkins J."/>
            <person name="Shu S."/>
            <person name="Lovell J.T."/>
            <person name="Sreedasyam A."/>
            <person name="Maumus F."/>
            <person name="Tiley G.P."/>
            <person name="Fernandez-Pozo N."/>
            <person name="Barry K."/>
            <person name="Chen C."/>
            <person name="Wang M."/>
            <person name="Lipzen A."/>
            <person name="Daum C."/>
            <person name="Saski C.A."/>
            <person name="Payton A.C."/>
            <person name="Mcbreen J.C."/>
            <person name="Conrad R.E."/>
            <person name="Kollar L.M."/>
            <person name="Olsson S."/>
            <person name="Huttunen S."/>
            <person name="Landis J.B."/>
            <person name="Wickett N.J."/>
            <person name="Johnson M.G."/>
            <person name="Rensing S.A."/>
            <person name="Grimwood J."/>
            <person name="Schmutz J."/>
            <person name="Mcdaniel S.F."/>
        </authorList>
    </citation>
    <scope>NUCLEOTIDE SEQUENCE</scope>
    <source>
        <strain evidence="2">R40</strain>
    </source>
</reference>
<dbReference type="EMBL" id="CM026426">
    <property type="protein sequence ID" value="KAG0573848.1"/>
    <property type="molecule type" value="Genomic_DNA"/>
</dbReference>